<dbReference type="Proteomes" id="UP000001726">
    <property type="component" value="Chromosome"/>
</dbReference>
<protein>
    <recommendedName>
        <fullName evidence="5">Lipoprotein</fullName>
    </recommendedName>
</protein>
<dbReference type="KEGG" id="eta:ETA_02700"/>
<evidence type="ECO:0000313" key="4">
    <source>
        <dbReference type="Proteomes" id="UP000001726"/>
    </source>
</evidence>
<keyword evidence="2" id="KW-0732">Signal</keyword>
<feature type="signal peptide" evidence="2">
    <location>
        <begin position="1"/>
        <end position="27"/>
    </location>
</feature>
<dbReference type="RefSeq" id="WP_012440036.1">
    <property type="nucleotide sequence ID" value="NC_010694.1"/>
</dbReference>
<dbReference type="OrthoDB" id="6493486at2"/>
<dbReference type="STRING" id="465817.ETA_02700"/>
<dbReference type="EMBL" id="CU468135">
    <property type="protein sequence ID" value="CAO95316.1"/>
    <property type="molecule type" value="Genomic_DNA"/>
</dbReference>
<dbReference type="eggNOG" id="ENOG5033DK8">
    <property type="taxonomic scope" value="Bacteria"/>
</dbReference>
<dbReference type="PROSITE" id="PS51257">
    <property type="entry name" value="PROKAR_LIPOPROTEIN"/>
    <property type="match status" value="1"/>
</dbReference>
<name>B2VL71_ERWT9</name>
<evidence type="ECO:0000256" key="1">
    <source>
        <dbReference type="SAM" id="MobiDB-lite"/>
    </source>
</evidence>
<dbReference type="AlphaFoldDB" id="B2VL71"/>
<organism evidence="3 4">
    <name type="scientific">Erwinia tasmaniensis (strain DSM 17950 / CFBP 7177 / CIP 109463 / NCPPB 4357 / Et1/99)</name>
    <dbReference type="NCBI Taxonomy" id="465817"/>
    <lineage>
        <taxon>Bacteria</taxon>
        <taxon>Pseudomonadati</taxon>
        <taxon>Pseudomonadota</taxon>
        <taxon>Gammaproteobacteria</taxon>
        <taxon>Enterobacterales</taxon>
        <taxon>Erwiniaceae</taxon>
        <taxon>Erwinia</taxon>
    </lineage>
</organism>
<evidence type="ECO:0000256" key="2">
    <source>
        <dbReference type="SAM" id="SignalP"/>
    </source>
</evidence>
<feature type="region of interest" description="Disordered" evidence="1">
    <location>
        <begin position="31"/>
        <end position="69"/>
    </location>
</feature>
<feature type="compositionally biased region" description="Polar residues" evidence="1">
    <location>
        <begin position="37"/>
        <end position="53"/>
    </location>
</feature>
<feature type="chain" id="PRO_5002781861" description="Lipoprotein" evidence="2">
    <location>
        <begin position="28"/>
        <end position="151"/>
    </location>
</feature>
<reference evidence="3 4" key="1">
    <citation type="journal article" date="2008" name="Environ. Microbiol.">
        <title>The genome of Erwinia tasmaniensis strain Et1/99, a non-pathogenic bacterium in the genus Erwinia.</title>
        <authorList>
            <person name="Kube M."/>
            <person name="Migdoll A.M."/>
            <person name="Mueller I."/>
            <person name="Kuhl H."/>
            <person name="Beck A."/>
            <person name="Reinhardt R."/>
            <person name="Geider K."/>
        </authorList>
    </citation>
    <scope>NUCLEOTIDE SEQUENCE [LARGE SCALE GENOMIC DNA]</scope>
    <source>
        <strain evidence="4">DSM 17950 / CFBP 7177 / CIP 109463 / NCPPB 4357 / Et1/99</strain>
    </source>
</reference>
<evidence type="ECO:0008006" key="5">
    <source>
        <dbReference type="Google" id="ProtNLM"/>
    </source>
</evidence>
<sequence>MHLLYCRTLSLSLLLGGSLLLSGCEMAKPSVGKRDASASSPAKQQPGVQQSETIEAPEPSAEPEHGSAKMMLCQKEMEALKQISTRQYNLYQNEFSKLMRSTAKYAVVRTQVNGNTQEAVDALYSYKAKRLCANISQALMNGLSEMAESAK</sequence>
<keyword evidence="4" id="KW-1185">Reference proteome</keyword>
<evidence type="ECO:0000313" key="3">
    <source>
        <dbReference type="EMBL" id="CAO95316.1"/>
    </source>
</evidence>
<accession>B2VL71</accession>
<dbReference type="HOGENOM" id="CLU_114467_0_0_6"/>
<proteinExistence type="predicted"/>
<gene>
    <name evidence="3" type="ordered locus">ETA_02700</name>
</gene>